<dbReference type="InterPro" id="IPR018062">
    <property type="entry name" value="HTH_AraC-typ_CS"/>
</dbReference>
<keyword evidence="2" id="KW-0238">DNA-binding</keyword>
<evidence type="ECO:0000259" key="4">
    <source>
        <dbReference type="PROSITE" id="PS01124"/>
    </source>
</evidence>
<proteinExistence type="predicted"/>
<keyword evidence="1" id="KW-0805">Transcription regulation</keyword>
<dbReference type="PANTHER" id="PTHR43280">
    <property type="entry name" value="ARAC-FAMILY TRANSCRIPTIONAL REGULATOR"/>
    <property type="match status" value="1"/>
</dbReference>
<dbReference type="Proteomes" id="UP000676478">
    <property type="component" value="Unassembled WGS sequence"/>
</dbReference>
<dbReference type="Proteomes" id="UP000217918">
    <property type="component" value="Unassembled WGS sequence"/>
</dbReference>
<dbReference type="SMART" id="SM00342">
    <property type="entry name" value="HTH_ARAC"/>
    <property type="match status" value="1"/>
</dbReference>
<evidence type="ECO:0000313" key="5">
    <source>
        <dbReference type="EMBL" id="MBS1010451.1"/>
    </source>
</evidence>
<reference evidence="6 7" key="1">
    <citation type="submission" date="2017-09" db="EMBL/GenBank/DDBJ databases">
        <title>Genome sequence of Lactobacillus brevis D7.</title>
        <authorList>
            <person name="Kwon M.-S."/>
            <person name="Lim S.K."/>
            <person name="Choi H.-J."/>
        </authorList>
    </citation>
    <scope>NUCLEOTIDE SEQUENCE [LARGE SCALE GENOMIC DNA]</scope>
    <source>
        <strain evidence="6 7">D7</strain>
    </source>
</reference>
<dbReference type="InterPro" id="IPR018060">
    <property type="entry name" value="HTH_AraC"/>
</dbReference>
<gene>
    <name evidence="6" type="ORF">CNR29_12875</name>
    <name evidence="5" type="ORF">JK167_06350</name>
</gene>
<name>A0A1X0XTP3_LEVBR</name>
<dbReference type="InterPro" id="IPR009057">
    <property type="entry name" value="Homeodomain-like_sf"/>
</dbReference>
<dbReference type="SUPFAM" id="SSF46689">
    <property type="entry name" value="Homeodomain-like"/>
    <property type="match status" value="2"/>
</dbReference>
<dbReference type="RefSeq" id="WP_024526102.1">
    <property type="nucleotide sequence ID" value="NZ_CAKMAP010000001.1"/>
</dbReference>
<dbReference type="PROSITE" id="PS00041">
    <property type="entry name" value="HTH_ARAC_FAMILY_1"/>
    <property type="match status" value="1"/>
</dbReference>
<dbReference type="Gene3D" id="1.10.10.60">
    <property type="entry name" value="Homeodomain-like"/>
    <property type="match status" value="2"/>
</dbReference>
<dbReference type="EMBL" id="JAERKF010000006">
    <property type="protein sequence ID" value="MBS1010451.1"/>
    <property type="molecule type" value="Genomic_DNA"/>
</dbReference>
<dbReference type="PANTHER" id="PTHR43280:SF2">
    <property type="entry name" value="HTH-TYPE TRANSCRIPTIONAL REGULATOR EXSA"/>
    <property type="match status" value="1"/>
</dbReference>
<evidence type="ECO:0000313" key="6">
    <source>
        <dbReference type="EMBL" id="PBQ24867.1"/>
    </source>
</evidence>
<reference evidence="5" key="3">
    <citation type="submission" date="2022-09" db="EMBL/GenBank/DDBJ databases">
        <title>Genome-inferred correspondence between phylogeny and metabolic traits in the wild Drosophila gut microbiome.</title>
        <authorList>
            <person name="Bueno E."/>
            <person name="Blow F."/>
            <person name="Douglas A.E."/>
        </authorList>
    </citation>
    <scope>NUCLEOTIDE SEQUENCE</scope>
    <source>
        <strain evidence="5">Dm-2019-70</strain>
    </source>
</reference>
<organism evidence="6 7">
    <name type="scientific">Levilactobacillus brevis</name>
    <name type="common">Lactobacillus brevis</name>
    <dbReference type="NCBI Taxonomy" id="1580"/>
    <lineage>
        <taxon>Bacteria</taxon>
        <taxon>Bacillati</taxon>
        <taxon>Bacillota</taxon>
        <taxon>Bacilli</taxon>
        <taxon>Lactobacillales</taxon>
        <taxon>Lactobacillaceae</taxon>
        <taxon>Levilactobacillus</taxon>
    </lineage>
</organism>
<accession>A0A1X0XTP3</accession>
<evidence type="ECO:0000256" key="2">
    <source>
        <dbReference type="ARBA" id="ARBA00023125"/>
    </source>
</evidence>
<comment type="caution">
    <text evidence="6">The sequence shown here is derived from an EMBL/GenBank/DDBJ whole genome shotgun (WGS) entry which is preliminary data.</text>
</comment>
<dbReference type="PROSITE" id="PS01124">
    <property type="entry name" value="HTH_ARAC_FAMILY_2"/>
    <property type="match status" value="1"/>
</dbReference>
<dbReference type="EMBL" id="NVYO01000001">
    <property type="protein sequence ID" value="PBQ24867.1"/>
    <property type="molecule type" value="Genomic_DNA"/>
</dbReference>
<dbReference type="AlphaFoldDB" id="A0A1X0XTP3"/>
<dbReference type="GO" id="GO:0003700">
    <property type="term" value="F:DNA-binding transcription factor activity"/>
    <property type="evidence" value="ECO:0007669"/>
    <property type="project" value="InterPro"/>
</dbReference>
<evidence type="ECO:0000256" key="3">
    <source>
        <dbReference type="ARBA" id="ARBA00023163"/>
    </source>
</evidence>
<evidence type="ECO:0000256" key="1">
    <source>
        <dbReference type="ARBA" id="ARBA00023015"/>
    </source>
</evidence>
<feature type="domain" description="HTH araC/xylS-type" evidence="4">
    <location>
        <begin position="278"/>
        <end position="376"/>
    </location>
</feature>
<protein>
    <submittedName>
        <fullName evidence="6">AraC family transcriptional regulator</fullName>
    </submittedName>
    <submittedName>
        <fullName evidence="5">Helix-turn-helix transcriptional regulator</fullName>
    </submittedName>
</protein>
<reference evidence="5" key="2">
    <citation type="submission" date="2020-12" db="EMBL/GenBank/DDBJ databases">
        <authorList>
            <person name="Mcmullen J.G."/>
        </authorList>
    </citation>
    <scope>NUCLEOTIDE SEQUENCE</scope>
    <source>
        <strain evidence="5">Dm-2019-70</strain>
    </source>
</reference>
<dbReference type="GO" id="GO:0043565">
    <property type="term" value="F:sequence-specific DNA binding"/>
    <property type="evidence" value="ECO:0007669"/>
    <property type="project" value="InterPro"/>
</dbReference>
<sequence length="394" mass="44578">MTLEQLYIKSLDIPAVEFKITGKYIDTVFKSGKILTSRYQAMLNQLPRQNDFTILQHSQTLFTFCFIKGTTAYLIGPEIINIPQVESTTLNDKIIYLSKRLNTTILEKEQCYKQILFFTQLIQQPIDRLAIDNAFAHAKSANQLNDAITAVNFNDKGVHIRYVYENALKDAVMLGDAAAIHDTFIGLLNSGRIGILSDQGRIRSVKNWGIICVSVTLRSAISAGIDYDQAYSLNDQYVRTIEALTSFDEVMHTIEEILKDMAQRVYHLRNVHLSANCRYIYQLILDAPETKLTIPQISNQLGLSPHHLSTLFKREVGVSITRFKLLVRINRAVQLIHTTNLPLSEIAAALNFADQSHLTREFKTFVGVSPSAARKNPHLTATWNLYNFLTINLG</sequence>
<keyword evidence="3" id="KW-0804">Transcription</keyword>
<evidence type="ECO:0000313" key="7">
    <source>
        <dbReference type="Proteomes" id="UP000217918"/>
    </source>
</evidence>
<dbReference type="Pfam" id="PF12833">
    <property type="entry name" value="HTH_18"/>
    <property type="match status" value="1"/>
</dbReference>